<dbReference type="Pfam" id="PF17666">
    <property type="entry name" value="DUF5528"/>
    <property type="match status" value="1"/>
</dbReference>
<dbReference type="PANTHER" id="PTHR35666">
    <property type="entry name" value="SIMILAR TO RIKEN CDNA 4921536K21"/>
    <property type="match status" value="1"/>
</dbReference>
<name>A0A2Y9DQG9_TRIMA</name>
<dbReference type="Proteomes" id="UP000248480">
    <property type="component" value="Unplaced"/>
</dbReference>
<accession>A0A2Y9DQG9</accession>
<dbReference type="AlphaFoldDB" id="A0A2Y9DQG9"/>
<gene>
    <name evidence="3" type="primary">CUNH5orf52</name>
</gene>
<dbReference type="InParanoid" id="A0A2Y9DQG9"/>
<sequence length="321" mass="36146">MDARRREESVVLGLRRKTSLGSHPSVAAPRLPPRYLPREHARPQKPNSRTGYAPRAPAHLVRPTPSPQQRADPPHGGRRGTIPPRWLLPGRRARIPPLRAFPGQRAALRESIQPRDSFRVRVQSPSMSLVAPKHLLTPIPELHSSAENSQGQSSRPSVTWNLGSPMAYSTAAQAATSSGGTRASAVFRRDSQGSGQEVCVRAQPQICFLRPRTAQPPVLFSLMNSSEAAATKFLPKSHLSRVIIRDNLSAQRIFEMETKASDKTKKKMGHLYDHLKKKFMTDQLRKLGRWRRESLNLRQYLDSIRLYKVQFKLGRQKSHIP</sequence>
<organism evidence="2 3">
    <name type="scientific">Trichechus manatus latirostris</name>
    <name type="common">Florida manatee</name>
    <dbReference type="NCBI Taxonomy" id="127582"/>
    <lineage>
        <taxon>Eukaryota</taxon>
        <taxon>Metazoa</taxon>
        <taxon>Chordata</taxon>
        <taxon>Craniata</taxon>
        <taxon>Vertebrata</taxon>
        <taxon>Euteleostomi</taxon>
        <taxon>Mammalia</taxon>
        <taxon>Eutheria</taxon>
        <taxon>Afrotheria</taxon>
        <taxon>Sirenia</taxon>
        <taxon>Trichechidae</taxon>
        <taxon>Trichechus</taxon>
    </lineage>
</organism>
<reference evidence="3" key="1">
    <citation type="submission" date="2025-08" db="UniProtKB">
        <authorList>
            <consortium name="RefSeq"/>
        </authorList>
    </citation>
    <scope>IDENTIFICATION</scope>
</reference>
<keyword evidence="2" id="KW-1185">Reference proteome</keyword>
<dbReference type="PANTHER" id="PTHR35666:SF1">
    <property type="entry name" value="SIMILAR TO RIKEN CDNA 4921536K21"/>
    <property type="match status" value="1"/>
</dbReference>
<evidence type="ECO:0000313" key="2">
    <source>
        <dbReference type="Proteomes" id="UP000248480"/>
    </source>
</evidence>
<dbReference type="RefSeq" id="XP_004379156.1">
    <property type="nucleotide sequence ID" value="XM_004379099.2"/>
</dbReference>
<dbReference type="GeneID" id="101358406"/>
<dbReference type="KEGG" id="tmu:101358406"/>
<dbReference type="OrthoDB" id="9834990at2759"/>
<proteinExistence type="predicted"/>
<protein>
    <submittedName>
        <fullName evidence="3">Uncharacterized protein C5orf52 homolog</fullName>
    </submittedName>
</protein>
<dbReference type="InterPro" id="IPR038935">
    <property type="entry name" value="C5orf52"/>
</dbReference>
<evidence type="ECO:0000313" key="3">
    <source>
        <dbReference type="RefSeq" id="XP_004379156.1"/>
    </source>
</evidence>
<dbReference type="CTD" id="113430093"/>
<feature type="region of interest" description="Disordered" evidence="1">
    <location>
        <begin position="1"/>
        <end position="89"/>
    </location>
</feature>
<evidence type="ECO:0000256" key="1">
    <source>
        <dbReference type="SAM" id="MobiDB-lite"/>
    </source>
</evidence>